<reference evidence="5" key="1">
    <citation type="submission" date="2020-12" db="EMBL/GenBank/DDBJ databases">
        <title>Vagococcus allomyrinae sp. nov. and Enterococcus lavae sp. nov., isolated from the larvae of Allomyrina dichotoma.</title>
        <authorList>
            <person name="Lee S.D."/>
        </authorList>
    </citation>
    <scope>NUCLEOTIDE SEQUENCE</scope>
    <source>
        <strain evidence="5">BWB3-3</strain>
    </source>
</reference>
<dbReference type="AlphaFoldDB" id="A0A940P8M1"/>
<dbReference type="PANTHER" id="PTHR46796">
    <property type="entry name" value="HTH-TYPE TRANSCRIPTIONAL ACTIVATOR RHAS-RELATED"/>
    <property type="match status" value="1"/>
</dbReference>
<organism evidence="5 6">
    <name type="scientific">Vagococcus allomyrinae</name>
    <dbReference type="NCBI Taxonomy" id="2794353"/>
    <lineage>
        <taxon>Bacteria</taxon>
        <taxon>Bacillati</taxon>
        <taxon>Bacillota</taxon>
        <taxon>Bacilli</taxon>
        <taxon>Lactobacillales</taxon>
        <taxon>Enterococcaceae</taxon>
        <taxon>Vagococcus</taxon>
    </lineage>
</organism>
<evidence type="ECO:0000313" key="6">
    <source>
        <dbReference type="Proteomes" id="UP000674938"/>
    </source>
</evidence>
<dbReference type="InterPro" id="IPR009057">
    <property type="entry name" value="Homeodomain-like_sf"/>
</dbReference>
<dbReference type="PROSITE" id="PS01124">
    <property type="entry name" value="HTH_ARAC_FAMILY_2"/>
    <property type="match status" value="1"/>
</dbReference>
<name>A0A940P8M1_9ENTE</name>
<feature type="domain" description="HTH araC/xylS-type" evidence="4">
    <location>
        <begin position="118"/>
        <end position="215"/>
    </location>
</feature>
<dbReference type="EMBL" id="JAEEGA010000015">
    <property type="protein sequence ID" value="MBP1043357.1"/>
    <property type="molecule type" value="Genomic_DNA"/>
</dbReference>
<dbReference type="GO" id="GO:0043565">
    <property type="term" value="F:sequence-specific DNA binding"/>
    <property type="evidence" value="ECO:0007669"/>
    <property type="project" value="InterPro"/>
</dbReference>
<dbReference type="GO" id="GO:0003700">
    <property type="term" value="F:DNA-binding transcription factor activity"/>
    <property type="evidence" value="ECO:0007669"/>
    <property type="project" value="InterPro"/>
</dbReference>
<proteinExistence type="predicted"/>
<dbReference type="Pfam" id="PF12833">
    <property type="entry name" value="HTH_18"/>
    <property type="match status" value="1"/>
</dbReference>
<evidence type="ECO:0000256" key="1">
    <source>
        <dbReference type="ARBA" id="ARBA00023015"/>
    </source>
</evidence>
<comment type="caution">
    <text evidence="5">The sequence shown here is derived from an EMBL/GenBank/DDBJ whole genome shotgun (WGS) entry which is preliminary data.</text>
</comment>
<dbReference type="Proteomes" id="UP000674938">
    <property type="component" value="Unassembled WGS sequence"/>
</dbReference>
<dbReference type="SUPFAM" id="SSF46689">
    <property type="entry name" value="Homeodomain-like"/>
    <property type="match status" value="1"/>
</dbReference>
<protein>
    <submittedName>
        <fullName evidence="5">Helix-turn-helix domain-containing protein</fullName>
    </submittedName>
</protein>
<evidence type="ECO:0000256" key="3">
    <source>
        <dbReference type="ARBA" id="ARBA00023163"/>
    </source>
</evidence>
<keyword evidence="3" id="KW-0804">Transcription</keyword>
<dbReference type="SMART" id="SM00342">
    <property type="entry name" value="HTH_ARAC"/>
    <property type="match status" value="1"/>
</dbReference>
<evidence type="ECO:0000259" key="4">
    <source>
        <dbReference type="PROSITE" id="PS01124"/>
    </source>
</evidence>
<evidence type="ECO:0000313" key="5">
    <source>
        <dbReference type="EMBL" id="MBP1043357.1"/>
    </source>
</evidence>
<dbReference type="InterPro" id="IPR050204">
    <property type="entry name" value="AraC_XylS_family_regulators"/>
</dbReference>
<dbReference type="Gene3D" id="1.10.10.60">
    <property type="entry name" value="Homeodomain-like"/>
    <property type="match status" value="1"/>
</dbReference>
<sequence length="222" mass="25032">MQLFIGIEAPVEITIEGKVIKCESIVIAKNVSHAFSAKKQLYYSALIEPTSEFAEQLTSKVNDQGYWIVERQGLDGLRQQAQELKSDSSIEKYLRFKEELVNYLGLQPFVNQYDERVRQALELLGTCECDDHTLANIAAKVHLSPSRLAHLFKEQIGVPLKSYLVLHQLERAFRELFDGKTTTEAALIAGFGTPSHFSSTVKKMMGMPVSFSLKDSEFLKVN</sequence>
<gene>
    <name evidence="5" type="ORF">I6N95_20245</name>
</gene>
<keyword evidence="2" id="KW-0238">DNA-binding</keyword>
<dbReference type="InterPro" id="IPR018060">
    <property type="entry name" value="HTH_AraC"/>
</dbReference>
<evidence type="ECO:0000256" key="2">
    <source>
        <dbReference type="ARBA" id="ARBA00023125"/>
    </source>
</evidence>
<keyword evidence="6" id="KW-1185">Reference proteome</keyword>
<accession>A0A940P8M1</accession>
<keyword evidence="1" id="KW-0805">Transcription regulation</keyword>